<keyword evidence="3" id="KW-1185">Reference proteome</keyword>
<sequence>MRTWPTTRAKGGGFGPKQKAPLSPKERQIIVHHHSAAQCIRMKKAMMRIREIVSMERRRYPCGVINEFDAGYLANGRNATTDEISLSGDFSGESFDDEANNEFE</sequence>
<name>A0A8J5IK33_9STRA</name>
<comment type="caution">
    <text evidence="2">The sequence shown here is derived from an EMBL/GenBank/DDBJ whole genome shotgun (WGS) entry which is preliminary data.</text>
</comment>
<evidence type="ECO:0000256" key="1">
    <source>
        <dbReference type="SAM" id="MobiDB-lite"/>
    </source>
</evidence>
<feature type="region of interest" description="Disordered" evidence="1">
    <location>
        <begin position="1"/>
        <end position="24"/>
    </location>
</feature>
<organism evidence="2 3">
    <name type="scientific">Phytophthora aleatoria</name>
    <dbReference type="NCBI Taxonomy" id="2496075"/>
    <lineage>
        <taxon>Eukaryota</taxon>
        <taxon>Sar</taxon>
        <taxon>Stramenopiles</taxon>
        <taxon>Oomycota</taxon>
        <taxon>Peronosporomycetes</taxon>
        <taxon>Peronosporales</taxon>
        <taxon>Peronosporaceae</taxon>
        <taxon>Phytophthora</taxon>
    </lineage>
</organism>
<protein>
    <submittedName>
        <fullName evidence="2">Uncharacterized protein</fullName>
    </submittedName>
</protein>
<reference evidence="2" key="1">
    <citation type="submission" date="2021-01" db="EMBL/GenBank/DDBJ databases">
        <title>Phytophthora aleatoria, a newly-described species from Pinus radiata is distinct from Phytophthora cactorum isolates based on comparative genomics.</title>
        <authorList>
            <person name="Mcdougal R."/>
            <person name="Panda P."/>
            <person name="Williams N."/>
            <person name="Studholme D.J."/>
        </authorList>
    </citation>
    <scope>NUCLEOTIDE SEQUENCE</scope>
    <source>
        <strain evidence="2">NZFS 4037</strain>
    </source>
</reference>
<feature type="compositionally biased region" description="Acidic residues" evidence="1">
    <location>
        <begin position="94"/>
        <end position="104"/>
    </location>
</feature>
<dbReference type="AlphaFoldDB" id="A0A8J5IK33"/>
<evidence type="ECO:0000313" key="3">
    <source>
        <dbReference type="Proteomes" id="UP000709295"/>
    </source>
</evidence>
<proteinExistence type="predicted"/>
<feature type="region of interest" description="Disordered" evidence="1">
    <location>
        <begin position="84"/>
        <end position="104"/>
    </location>
</feature>
<accession>A0A8J5IK33</accession>
<evidence type="ECO:0000313" key="2">
    <source>
        <dbReference type="EMBL" id="KAG6953899.1"/>
    </source>
</evidence>
<gene>
    <name evidence="2" type="ORF">JG688_00012599</name>
</gene>
<dbReference type="EMBL" id="JAENGY010000989">
    <property type="protein sequence ID" value="KAG6953899.1"/>
    <property type="molecule type" value="Genomic_DNA"/>
</dbReference>
<dbReference type="Proteomes" id="UP000709295">
    <property type="component" value="Unassembled WGS sequence"/>
</dbReference>